<dbReference type="InterPro" id="IPR004146">
    <property type="entry name" value="DC1"/>
</dbReference>
<evidence type="ECO:0000256" key="2">
    <source>
        <dbReference type="ARBA" id="ARBA00022737"/>
    </source>
</evidence>
<dbReference type="EMBL" id="ML699099">
    <property type="protein sequence ID" value="TXG75496.1"/>
    <property type="molecule type" value="Genomic_DNA"/>
</dbReference>
<dbReference type="PROSITE" id="PS50081">
    <property type="entry name" value="ZF_DAG_PE_2"/>
    <property type="match status" value="3"/>
</dbReference>
<evidence type="ECO:0000313" key="5">
    <source>
        <dbReference type="EMBL" id="TXG75496.1"/>
    </source>
</evidence>
<accession>A0A5C7J4D9</accession>
<keyword evidence="6" id="KW-1185">Reference proteome</keyword>
<keyword evidence="3" id="KW-0862">Zinc</keyword>
<protein>
    <recommendedName>
        <fullName evidence="4">Phorbol-ester/DAG-type domain-containing protein</fullName>
    </recommendedName>
</protein>
<dbReference type="Pfam" id="PF03107">
    <property type="entry name" value="C1_2"/>
    <property type="match status" value="4"/>
</dbReference>
<organism evidence="5 6">
    <name type="scientific">Gossypium mustelinum</name>
    <name type="common">Cotton</name>
    <name type="synonym">Gossypium caicoense</name>
    <dbReference type="NCBI Taxonomy" id="34275"/>
    <lineage>
        <taxon>Eukaryota</taxon>
        <taxon>Viridiplantae</taxon>
        <taxon>Streptophyta</taxon>
        <taxon>Embryophyta</taxon>
        <taxon>Tracheophyta</taxon>
        <taxon>Spermatophyta</taxon>
        <taxon>Magnoliopsida</taxon>
        <taxon>eudicotyledons</taxon>
        <taxon>Gunneridae</taxon>
        <taxon>Pentapetalae</taxon>
        <taxon>rosids</taxon>
        <taxon>malvids</taxon>
        <taxon>Malvales</taxon>
        <taxon>Malvaceae</taxon>
        <taxon>Malvoideae</taxon>
        <taxon>Gossypium</taxon>
    </lineage>
</organism>
<sequence>MELHHHFSHQHLLEFIEQHNLKSEKANCSGCGELVSGLSYGCTECEFYLDKKCFEASPEISLHKKCLDLPIEVNHLFHSQHPLVLQFNSQRLPCQICKTTQPRGLVYCCSPSLSPAYYCSACKFGLHVQCVSPAPTVKGEIHEHPFTLFWRQVPFLCDACGTSGDFHESCISLQPIIKRFPRHGHSISHTFILGQYEIKSWKCKICHEEVNSKHGCYCCSDCNYVVHANCAIKAYRWYDIVVDELEEPDELLNNSAFVVIKKTRLGENDVIPIEIKHLNHPHNLIFSNDVKDDKYCDGCVLFISTSFYYCARCDFFLHKSCAELPKKMYDWSHVHHCPLTLNLHADFWCLHCIFEFNNCFSYDCNVCGNRICVPCVKKSDTFTCQGHEHRLFLYEKYGGQCNGCGSNLEYPYACKECNFAVDYECLTLPDKIQHKCDEHPLKLTYGEDNIYSKYHYCDICERRRNASHWFYRCAICDNSTHKILGKTYTTKDHPHPLTFTRKIYDYPPECHICEEHCEDLSAECLEHGCNYIVHWKCIDPYRSYGG</sequence>
<feature type="domain" description="Phorbol-ester/DAG-type" evidence="4">
    <location>
        <begin position="4"/>
        <end position="66"/>
    </location>
</feature>
<evidence type="ECO:0000313" key="6">
    <source>
        <dbReference type="Proteomes" id="UP000323597"/>
    </source>
</evidence>
<dbReference type="PANTHER" id="PTHR32410:SF173">
    <property type="entry name" value="C1 DOMAIN FAMILY PROTEIN, PUTATIVE-RELATED"/>
    <property type="match status" value="1"/>
</dbReference>
<evidence type="ECO:0000256" key="3">
    <source>
        <dbReference type="ARBA" id="ARBA00022833"/>
    </source>
</evidence>
<keyword evidence="1" id="KW-0479">Metal-binding</keyword>
<dbReference type="SUPFAM" id="SSF57889">
    <property type="entry name" value="Cysteine-rich domain"/>
    <property type="match status" value="6"/>
</dbReference>
<proteinExistence type="predicted"/>
<feature type="domain" description="Phorbol-ester/DAG-type" evidence="4">
    <location>
        <begin position="188"/>
        <end position="238"/>
    </location>
</feature>
<name>A0A5C7J4D9_GOSMU</name>
<dbReference type="InterPro" id="IPR046349">
    <property type="entry name" value="C1-like_sf"/>
</dbReference>
<evidence type="ECO:0000256" key="1">
    <source>
        <dbReference type="ARBA" id="ARBA00022723"/>
    </source>
</evidence>
<gene>
    <name evidence="5" type="ORF">E1A91_1Z010800v1</name>
</gene>
<dbReference type="GO" id="GO:0046872">
    <property type="term" value="F:metal ion binding"/>
    <property type="evidence" value="ECO:0007669"/>
    <property type="project" value="UniProtKB-KW"/>
</dbReference>
<keyword evidence="2" id="KW-0677">Repeat</keyword>
<dbReference type="Proteomes" id="UP000323597">
    <property type="component" value="Unassembled WGS sequence"/>
</dbReference>
<dbReference type="AlphaFoldDB" id="A0A5C7J4D9"/>
<dbReference type="InterPro" id="IPR002219">
    <property type="entry name" value="PKC_DAG/PE"/>
</dbReference>
<dbReference type="PANTHER" id="PTHR32410">
    <property type="entry name" value="CYSTEINE/HISTIDINE-RICH C1 DOMAIN FAMILY PROTEIN"/>
    <property type="match status" value="1"/>
</dbReference>
<reference evidence="5 6" key="1">
    <citation type="submission" date="2019-07" db="EMBL/GenBank/DDBJ databases">
        <title>WGS assembly of Gossypium mustelinum.</title>
        <authorList>
            <person name="Chen Z.J."/>
            <person name="Sreedasyam A."/>
            <person name="Ando A."/>
            <person name="Song Q."/>
            <person name="De L."/>
            <person name="Hulse-Kemp A."/>
            <person name="Ding M."/>
            <person name="Ye W."/>
            <person name="Kirkbride R."/>
            <person name="Jenkins J."/>
            <person name="Plott C."/>
            <person name="Lovell J."/>
            <person name="Lin Y.-M."/>
            <person name="Vaughn R."/>
            <person name="Liu B."/>
            <person name="Li W."/>
            <person name="Simpson S."/>
            <person name="Scheffler B."/>
            <person name="Saski C."/>
            <person name="Grover C."/>
            <person name="Hu G."/>
            <person name="Conover J."/>
            <person name="Carlson J."/>
            <person name="Shu S."/>
            <person name="Boston L."/>
            <person name="Williams M."/>
            <person name="Peterson D."/>
            <person name="Mcgee K."/>
            <person name="Jones D."/>
            <person name="Wendel J."/>
            <person name="Stelly D."/>
            <person name="Grimwood J."/>
            <person name="Schmutz J."/>
        </authorList>
    </citation>
    <scope>NUCLEOTIDE SEQUENCE [LARGE SCALE GENOMIC DNA]</scope>
    <source>
        <strain evidence="5">1408120.09</strain>
    </source>
</reference>
<dbReference type="SMART" id="SM00109">
    <property type="entry name" value="C1"/>
    <property type="match status" value="4"/>
</dbReference>
<evidence type="ECO:0000259" key="4">
    <source>
        <dbReference type="PROSITE" id="PS50081"/>
    </source>
</evidence>
<feature type="domain" description="Phorbol-ester/DAG-type" evidence="4">
    <location>
        <begin position="281"/>
        <end position="337"/>
    </location>
</feature>
<dbReference type="InterPro" id="IPR053192">
    <property type="entry name" value="Vacuole_Formation_Reg"/>
</dbReference>